<dbReference type="GO" id="GO:0005886">
    <property type="term" value="C:plasma membrane"/>
    <property type="evidence" value="ECO:0007669"/>
    <property type="project" value="UniProtKB-SubCell"/>
</dbReference>
<dbReference type="HOGENOM" id="CLU_085305_3_5_5"/>
<evidence type="ECO:0000313" key="9">
    <source>
        <dbReference type="EMBL" id="ABG33635.1"/>
    </source>
</evidence>
<reference evidence="9 10" key="1">
    <citation type="journal article" date="2007" name="J. Bacteriol.">
        <title>The complete genome sequence of Roseobacter denitrificans reveals a mixotrophic rather than photosynthetic metabolism.</title>
        <authorList>
            <person name="Swingley W.D."/>
            <person name="Sadekar S."/>
            <person name="Mastrian S.D."/>
            <person name="Matthies H.J."/>
            <person name="Hao J."/>
            <person name="Ramos H."/>
            <person name="Acharya C.R."/>
            <person name="Conrad A.L."/>
            <person name="Taylor H.L."/>
            <person name="Dejesa L.C."/>
            <person name="Shah M.K."/>
            <person name="O'huallachain M.E."/>
            <person name="Lince M.T."/>
            <person name="Blankenship R.E."/>
            <person name="Beatty J.T."/>
            <person name="Touchman J.W."/>
        </authorList>
    </citation>
    <scope>NUCLEOTIDE SEQUENCE [LARGE SCALE GENOMIC DNA]</scope>
    <source>
        <strain evidence="10">ATCC 33942 / OCh 114</strain>
    </source>
</reference>
<keyword evidence="10" id="KW-1185">Reference proteome</keyword>
<evidence type="ECO:0000256" key="5">
    <source>
        <dbReference type="ARBA" id="ARBA00022989"/>
    </source>
</evidence>
<evidence type="ECO:0008006" key="11">
    <source>
        <dbReference type="Google" id="ProtNLM"/>
    </source>
</evidence>
<dbReference type="eggNOG" id="COG0848">
    <property type="taxonomic scope" value="Bacteria"/>
</dbReference>
<comment type="similarity">
    <text evidence="2 7">Belongs to the ExbD/TolR family.</text>
</comment>
<name>Q160F8_ROSDO</name>
<accession>Q160F8</accession>
<evidence type="ECO:0000256" key="1">
    <source>
        <dbReference type="ARBA" id="ARBA00004162"/>
    </source>
</evidence>
<keyword evidence="7" id="KW-0653">Protein transport</keyword>
<dbReference type="Proteomes" id="UP000007029">
    <property type="component" value="Chromosome"/>
</dbReference>
<dbReference type="RefSeq" id="WP_011570245.1">
    <property type="nucleotide sequence ID" value="NC_008209.1"/>
</dbReference>
<gene>
    <name evidence="9" type="ordered locus">RD1_4197</name>
</gene>
<dbReference type="GO" id="GO:0022857">
    <property type="term" value="F:transmembrane transporter activity"/>
    <property type="evidence" value="ECO:0007669"/>
    <property type="project" value="InterPro"/>
</dbReference>
<dbReference type="AlphaFoldDB" id="Q160F8"/>
<feature type="transmembrane region" description="Helical" evidence="8">
    <location>
        <begin position="12"/>
        <end position="29"/>
    </location>
</feature>
<keyword evidence="3" id="KW-1003">Cell membrane</keyword>
<dbReference type="GO" id="GO:0015031">
    <property type="term" value="P:protein transport"/>
    <property type="evidence" value="ECO:0007669"/>
    <property type="project" value="UniProtKB-KW"/>
</dbReference>
<evidence type="ECO:0000256" key="8">
    <source>
        <dbReference type="SAM" id="Phobius"/>
    </source>
</evidence>
<sequence>MPRRGFQRRALSLTPLVDVIFLLLLFFMLTSTFSKFGEIDITAAAGGSGESARGAKFLQITEDELRLSGVAVDIDALADSLSDERVFVSLHTDIKAQRMIDVLVVLRSIPNISMTVLR</sequence>
<keyword evidence="5 8" id="KW-1133">Transmembrane helix</keyword>
<evidence type="ECO:0000313" key="10">
    <source>
        <dbReference type="Proteomes" id="UP000007029"/>
    </source>
</evidence>
<evidence type="ECO:0000256" key="6">
    <source>
        <dbReference type="ARBA" id="ARBA00023136"/>
    </source>
</evidence>
<comment type="subcellular location">
    <subcellularLocation>
        <location evidence="1">Cell membrane</location>
        <topology evidence="1">Single-pass membrane protein</topology>
    </subcellularLocation>
    <subcellularLocation>
        <location evidence="7">Cell membrane</location>
        <topology evidence="7">Single-pass type II membrane protein</topology>
    </subcellularLocation>
</comment>
<evidence type="ECO:0000256" key="2">
    <source>
        <dbReference type="ARBA" id="ARBA00005811"/>
    </source>
</evidence>
<protein>
    <recommendedName>
        <fullName evidence="11">Biopolymer transporter ExbD</fullName>
    </recommendedName>
</protein>
<dbReference type="STRING" id="375451.RD1_4197"/>
<keyword evidence="4 7" id="KW-0812">Transmembrane</keyword>
<proteinExistence type="inferred from homology"/>
<dbReference type="EMBL" id="CP000362">
    <property type="protein sequence ID" value="ABG33635.1"/>
    <property type="molecule type" value="Genomic_DNA"/>
</dbReference>
<dbReference type="KEGG" id="rde:RD1_4197"/>
<evidence type="ECO:0000256" key="3">
    <source>
        <dbReference type="ARBA" id="ARBA00022475"/>
    </source>
</evidence>
<organism evidence="9 10">
    <name type="scientific">Roseobacter denitrificans (strain ATCC 33942 / OCh 114)</name>
    <name type="common">Erythrobacter sp. (strain OCh 114)</name>
    <name type="synonym">Roseobacter denitrificans</name>
    <dbReference type="NCBI Taxonomy" id="375451"/>
    <lineage>
        <taxon>Bacteria</taxon>
        <taxon>Pseudomonadati</taxon>
        <taxon>Pseudomonadota</taxon>
        <taxon>Alphaproteobacteria</taxon>
        <taxon>Rhodobacterales</taxon>
        <taxon>Roseobacteraceae</taxon>
        <taxon>Roseobacter</taxon>
    </lineage>
</organism>
<evidence type="ECO:0000256" key="7">
    <source>
        <dbReference type="RuleBase" id="RU003879"/>
    </source>
</evidence>
<evidence type="ECO:0000256" key="4">
    <source>
        <dbReference type="ARBA" id="ARBA00022692"/>
    </source>
</evidence>
<dbReference type="InterPro" id="IPR003400">
    <property type="entry name" value="ExbD"/>
</dbReference>
<keyword evidence="6 8" id="KW-0472">Membrane</keyword>
<keyword evidence="7" id="KW-0813">Transport</keyword>
<dbReference type="Pfam" id="PF02472">
    <property type="entry name" value="ExbD"/>
    <property type="match status" value="1"/>
</dbReference>